<evidence type="ECO:0000256" key="2">
    <source>
        <dbReference type="SAM" id="Phobius"/>
    </source>
</evidence>
<keyword evidence="2" id="KW-1133">Transmembrane helix</keyword>
<dbReference type="InterPro" id="IPR047676">
    <property type="entry name" value="FxLYD_dom"/>
</dbReference>
<organism evidence="3 4">
    <name type="scientific">Methyloceanibacter caenitepidi</name>
    <dbReference type="NCBI Taxonomy" id="1384459"/>
    <lineage>
        <taxon>Bacteria</taxon>
        <taxon>Pseudomonadati</taxon>
        <taxon>Pseudomonadota</taxon>
        <taxon>Alphaproteobacteria</taxon>
        <taxon>Hyphomicrobiales</taxon>
        <taxon>Hyphomicrobiaceae</taxon>
        <taxon>Methyloceanibacter</taxon>
    </lineage>
</organism>
<feature type="region of interest" description="Disordered" evidence="1">
    <location>
        <begin position="1"/>
        <end position="55"/>
    </location>
</feature>
<protein>
    <recommendedName>
        <fullName evidence="5">DUF3426 domain-containing protein</fullName>
    </recommendedName>
</protein>
<reference evidence="3 4" key="1">
    <citation type="submission" date="2014-09" db="EMBL/GenBank/DDBJ databases">
        <title>Genome sequencing of Methyloceanibacter caenitepidi Gela4.</title>
        <authorList>
            <person name="Takeuchi M."/>
            <person name="Susumu S."/>
            <person name="Kamagata Y."/>
            <person name="Oshima K."/>
            <person name="Hattori M."/>
            <person name="Iwasaki W."/>
        </authorList>
    </citation>
    <scope>NUCLEOTIDE SEQUENCE [LARGE SCALE GENOMIC DNA]</scope>
    <source>
        <strain evidence="3 4">Gela4</strain>
    </source>
</reference>
<dbReference type="EMBL" id="AP014648">
    <property type="protein sequence ID" value="BAQ15478.1"/>
    <property type="molecule type" value="Genomic_DNA"/>
</dbReference>
<evidence type="ECO:0008006" key="5">
    <source>
        <dbReference type="Google" id="ProtNLM"/>
    </source>
</evidence>
<dbReference type="Proteomes" id="UP000031643">
    <property type="component" value="Chromosome"/>
</dbReference>
<dbReference type="KEGG" id="mcg:GL4_0007"/>
<feature type="compositionally biased region" description="Low complexity" evidence="1">
    <location>
        <begin position="33"/>
        <end position="48"/>
    </location>
</feature>
<keyword evidence="2" id="KW-0472">Membrane</keyword>
<dbReference type="NCBIfam" id="NF038353">
    <property type="entry name" value="FxLYD_dom"/>
    <property type="match status" value="1"/>
</dbReference>
<gene>
    <name evidence="3" type="ORF">GL4_0007</name>
</gene>
<feature type="compositionally biased region" description="Pro residues" evidence="1">
    <location>
        <begin position="8"/>
        <end position="32"/>
    </location>
</feature>
<dbReference type="HOGENOM" id="CLU_1238977_0_0_5"/>
<evidence type="ECO:0000313" key="4">
    <source>
        <dbReference type="Proteomes" id="UP000031643"/>
    </source>
</evidence>
<dbReference type="AlphaFoldDB" id="A0A0A8JXH8"/>
<keyword evidence="2" id="KW-0812">Transmembrane</keyword>
<name>A0A0A8JXH8_9HYPH</name>
<feature type="transmembrane region" description="Helical" evidence="2">
    <location>
        <begin position="83"/>
        <end position="105"/>
    </location>
</feature>
<dbReference type="RefSeq" id="WP_045363226.1">
    <property type="nucleotide sequence ID" value="NZ_AP014648.1"/>
</dbReference>
<keyword evidence="4" id="KW-1185">Reference proteome</keyword>
<proteinExistence type="predicted"/>
<dbReference type="STRING" id="1384459.GL4_0007"/>
<evidence type="ECO:0000256" key="1">
    <source>
        <dbReference type="SAM" id="MobiDB-lite"/>
    </source>
</evidence>
<sequence>MGKSKSEPAPPPPEMAPPPDLGPPPGEMPPPGAASGPADAAFDASFPGIDDDPSAADANLAAEAFGESLATAGAEPKKKKPPVVAIGWGILGLIVLGVLGLFFLAPQTTVSILPGASHLYSALGMQAGAQGLQFEGVRYGWTNAGGQNVLEVQGSVRNTSSGSMSVPTVIIVLRDENGEEISEWTTEVGAAELGPDEDAPFLKQIPAPPSNVRSLKVRFAKAG</sequence>
<accession>A0A0A8JXH8</accession>
<evidence type="ECO:0000313" key="3">
    <source>
        <dbReference type="EMBL" id="BAQ15478.1"/>
    </source>
</evidence>